<name>A0ABV8JD20_9BACL</name>
<protein>
    <recommendedName>
        <fullName evidence="4">PepSY domain-containing protein</fullName>
    </recommendedName>
</protein>
<gene>
    <name evidence="2" type="ORF">ACFOUO_05180</name>
</gene>
<evidence type="ECO:0000256" key="1">
    <source>
        <dbReference type="SAM" id="MobiDB-lite"/>
    </source>
</evidence>
<evidence type="ECO:0008006" key="4">
    <source>
        <dbReference type="Google" id="ProtNLM"/>
    </source>
</evidence>
<comment type="caution">
    <text evidence="2">The sequence shown here is derived from an EMBL/GenBank/DDBJ whole genome shotgun (WGS) entry which is preliminary data.</text>
</comment>
<evidence type="ECO:0000313" key="2">
    <source>
        <dbReference type="EMBL" id="MFC4076200.1"/>
    </source>
</evidence>
<reference evidence="3" key="1">
    <citation type="journal article" date="2019" name="Int. J. Syst. Evol. Microbiol.">
        <title>The Global Catalogue of Microorganisms (GCM) 10K type strain sequencing project: providing services to taxonomists for standard genome sequencing and annotation.</title>
        <authorList>
            <consortium name="The Broad Institute Genomics Platform"/>
            <consortium name="The Broad Institute Genome Sequencing Center for Infectious Disease"/>
            <person name="Wu L."/>
            <person name="Ma J."/>
        </authorList>
    </citation>
    <scope>NUCLEOTIDE SEQUENCE [LARGE SCALE GENOMIC DNA]</scope>
    <source>
        <strain evidence="3">IBRC-M 10813</strain>
    </source>
</reference>
<evidence type="ECO:0000313" key="3">
    <source>
        <dbReference type="Proteomes" id="UP001595843"/>
    </source>
</evidence>
<dbReference type="Proteomes" id="UP001595843">
    <property type="component" value="Unassembled WGS sequence"/>
</dbReference>
<feature type="region of interest" description="Disordered" evidence="1">
    <location>
        <begin position="34"/>
        <end position="72"/>
    </location>
</feature>
<keyword evidence="3" id="KW-1185">Reference proteome</keyword>
<dbReference type="EMBL" id="JBHSAP010000007">
    <property type="protein sequence ID" value="MFC4076200.1"/>
    <property type="molecule type" value="Genomic_DNA"/>
</dbReference>
<feature type="compositionally biased region" description="Basic and acidic residues" evidence="1">
    <location>
        <begin position="46"/>
        <end position="70"/>
    </location>
</feature>
<dbReference type="RefSeq" id="WP_380702836.1">
    <property type="nucleotide sequence ID" value="NZ_JBHSAP010000007.1"/>
</dbReference>
<proteinExistence type="predicted"/>
<sequence>MLKKCCGLAVVAFIGTVSVTGSFAGIQRDWDKRLSQEAAGPETDGDIARQETRSDRTERRQPGSPERKVAGEITQSALDVKDAIRIARSKLHYRGKVERIQKDEWDVGPVYIADVKGLNTRGKLTIHAKTGSLVAVEFSDVRV</sequence>
<organism evidence="2 3">
    <name type="scientific">Salinithrix halophila</name>
    <dbReference type="NCBI Taxonomy" id="1485204"/>
    <lineage>
        <taxon>Bacteria</taxon>
        <taxon>Bacillati</taxon>
        <taxon>Bacillota</taxon>
        <taxon>Bacilli</taxon>
        <taxon>Bacillales</taxon>
        <taxon>Thermoactinomycetaceae</taxon>
        <taxon>Salinithrix</taxon>
    </lineage>
</organism>
<accession>A0ABV8JD20</accession>